<sequence>MERTANPTFLGYVREGSVLHEELGWLVHGLEYLVVAIDIVGCLILLLGAARFVIGFLRAEVAREAKARVRGVNAERVELGRYILAGLELLIVSDIVHTALSLAMADLVFLGLLVIIRSLISFFLDRELEQVKKELME</sequence>
<feature type="transmembrane region" description="Helical" evidence="1">
    <location>
        <begin position="32"/>
        <end position="58"/>
    </location>
</feature>
<accession>A0A0M6XTP4</accession>
<feature type="transmembrane region" description="Helical" evidence="1">
    <location>
        <begin position="79"/>
        <end position="96"/>
    </location>
</feature>
<gene>
    <name evidence="2" type="ORF">JAN5088_02337</name>
</gene>
<protein>
    <recommendedName>
        <fullName evidence="4">DUF1622 domain-containing protein</fullName>
    </recommendedName>
</protein>
<keyword evidence="1" id="KW-0812">Transmembrane</keyword>
<dbReference type="InterPro" id="IPR012427">
    <property type="entry name" value="DUF1622"/>
</dbReference>
<dbReference type="STRING" id="282197.SAMN04488517_102384"/>
<keyword evidence="1" id="KW-1133">Transmembrane helix</keyword>
<dbReference type="OrthoDB" id="7060802at2"/>
<evidence type="ECO:0000256" key="1">
    <source>
        <dbReference type="SAM" id="Phobius"/>
    </source>
</evidence>
<evidence type="ECO:0000313" key="3">
    <source>
        <dbReference type="Proteomes" id="UP000048908"/>
    </source>
</evidence>
<dbReference type="PANTHER" id="PTHR38468">
    <property type="entry name" value="SLL0939 PROTEIN"/>
    <property type="match status" value="1"/>
</dbReference>
<dbReference type="EMBL" id="CXPG01000020">
    <property type="protein sequence ID" value="CTQ33555.1"/>
    <property type="molecule type" value="Genomic_DNA"/>
</dbReference>
<keyword evidence="1" id="KW-0472">Membrane</keyword>
<evidence type="ECO:0008006" key="4">
    <source>
        <dbReference type="Google" id="ProtNLM"/>
    </source>
</evidence>
<feature type="transmembrane region" description="Helical" evidence="1">
    <location>
        <begin position="102"/>
        <end position="124"/>
    </location>
</feature>
<dbReference type="RefSeq" id="WP_055682950.1">
    <property type="nucleotide sequence ID" value="NZ_CXPG01000020.1"/>
</dbReference>
<dbReference type="PANTHER" id="PTHR38468:SF1">
    <property type="entry name" value="SLL0939 PROTEIN"/>
    <property type="match status" value="1"/>
</dbReference>
<dbReference type="Proteomes" id="UP000048908">
    <property type="component" value="Unassembled WGS sequence"/>
</dbReference>
<keyword evidence="3" id="KW-1185">Reference proteome</keyword>
<evidence type="ECO:0000313" key="2">
    <source>
        <dbReference type="EMBL" id="CTQ33555.1"/>
    </source>
</evidence>
<name>A0A0M6XTP4_9RHOB</name>
<proteinExistence type="predicted"/>
<organism evidence="2 3">
    <name type="scientific">Jannaschia rubra</name>
    <dbReference type="NCBI Taxonomy" id="282197"/>
    <lineage>
        <taxon>Bacteria</taxon>
        <taxon>Pseudomonadati</taxon>
        <taxon>Pseudomonadota</taxon>
        <taxon>Alphaproteobacteria</taxon>
        <taxon>Rhodobacterales</taxon>
        <taxon>Roseobacteraceae</taxon>
        <taxon>Jannaschia</taxon>
    </lineage>
</organism>
<reference evidence="2 3" key="1">
    <citation type="submission" date="2015-07" db="EMBL/GenBank/DDBJ databases">
        <authorList>
            <person name="Noorani M."/>
        </authorList>
    </citation>
    <scope>NUCLEOTIDE SEQUENCE [LARGE SCALE GENOMIC DNA]</scope>
    <source>
        <strain evidence="2 3">CECT 5088</strain>
    </source>
</reference>
<dbReference type="AlphaFoldDB" id="A0A0M6XTP4"/>
<dbReference type="Pfam" id="PF07784">
    <property type="entry name" value="DUF1622"/>
    <property type="match status" value="1"/>
</dbReference>